<dbReference type="RefSeq" id="XP_014155925.1">
    <property type="nucleotide sequence ID" value="XM_014300450.1"/>
</dbReference>
<accession>A0A0L0G1E2</accession>
<evidence type="ECO:0000313" key="3">
    <source>
        <dbReference type="Proteomes" id="UP000054560"/>
    </source>
</evidence>
<dbReference type="Proteomes" id="UP000054560">
    <property type="component" value="Unassembled WGS sequence"/>
</dbReference>
<gene>
    <name evidence="2" type="ORF">SARC_05683</name>
</gene>
<name>A0A0L0G1E2_9EUKA</name>
<organism evidence="2 3">
    <name type="scientific">Sphaeroforma arctica JP610</name>
    <dbReference type="NCBI Taxonomy" id="667725"/>
    <lineage>
        <taxon>Eukaryota</taxon>
        <taxon>Ichthyosporea</taxon>
        <taxon>Ichthyophonida</taxon>
        <taxon>Sphaeroforma</taxon>
    </lineage>
</organism>
<evidence type="ECO:0000313" key="2">
    <source>
        <dbReference type="EMBL" id="KNC82023.1"/>
    </source>
</evidence>
<evidence type="ECO:0000256" key="1">
    <source>
        <dbReference type="SAM" id="MobiDB-lite"/>
    </source>
</evidence>
<dbReference type="EMBL" id="KQ241967">
    <property type="protein sequence ID" value="KNC82023.1"/>
    <property type="molecule type" value="Genomic_DNA"/>
</dbReference>
<keyword evidence="3" id="KW-1185">Reference proteome</keyword>
<dbReference type="AlphaFoldDB" id="A0A0L0G1E2"/>
<proteinExistence type="predicted"/>
<protein>
    <submittedName>
        <fullName evidence="2">Uncharacterized protein</fullName>
    </submittedName>
</protein>
<feature type="region of interest" description="Disordered" evidence="1">
    <location>
        <begin position="56"/>
        <end position="76"/>
    </location>
</feature>
<sequence length="113" mass="12267">MGESVANGSPEIALTLKRTNGLTRIRHASMYVYTHAIVNERSPSLLLQMMMSRGAKGSVSVGPTRTQPPKVHTHNQINASANDNTCRATQGTQSTHALPNKQNKQCCDGIMLH</sequence>
<dbReference type="GeneID" id="25906187"/>
<reference evidence="2 3" key="1">
    <citation type="submission" date="2011-02" db="EMBL/GenBank/DDBJ databases">
        <title>The Genome Sequence of Sphaeroforma arctica JP610.</title>
        <authorList>
            <consortium name="The Broad Institute Genome Sequencing Platform"/>
            <person name="Russ C."/>
            <person name="Cuomo C."/>
            <person name="Young S.K."/>
            <person name="Zeng Q."/>
            <person name="Gargeya S."/>
            <person name="Alvarado L."/>
            <person name="Berlin A."/>
            <person name="Chapman S.B."/>
            <person name="Chen Z."/>
            <person name="Freedman E."/>
            <person name="Gellesch M."/>
            <person name="Goldberg J."/>
            <person name="Griggs A."/>
            <person name="Gujja S."/>
            <person name="Heilman E."/>
            <person name="Heiman D."/>
            <person name="Howarth C."/>
            <person name="Mehta T."/>
            <person name="Neiman D."/>
            <person name="Pearson M."/>
            <person name="Roberts A."/>
            <person name="Saif S."/>
            <person name="Shea T."/>
            <person name="Shenoy N."/>
            <person name="Sisk P."/>
            <person name="Stolte C."/>
            <person name="Sykes S."/>
            <person name="White J."/>
            <person name="Yandava C."/>
            <person name="Burger G."/>
            <person name="Gray M.W."/>
            <person name="Holland P.W.H."/>
            <person name="King N."/>
            <person name="Lang F.B.F."/>
            <person name="Roger A.J."/>
            <person name="Ruiz-Trillo I."/>
            <person name="Haas B."/>
            <person name="Nusbaum C."/>
            <person name="Birren B."/>
        </authorList>
    </citation>
    <scope>NUCLEOTIDE SEQUENCE [LARGE SCALE GENOMIC DNA]</scope>
    <source>
        <strain evidence="2 3">JP610</strain>
    </source>
</reference>